<feature type="transmembrane region" description="Helical" evidence="1">
    <location>
        <begin position="74"/>
        <end position="95"/>
    </location>
</feature>
<evidence type="ECO:0000313" key="3">
    <source>
        <dbReference type="Proteomes" id="UP000257144"/>
    </source>
</evidence>
<keyword evidence="3" id="KW-1185">Reference proteome</keyword>
<sequence length="211" mass="22933">MALLYRFLFFFIGLIILTFGICMTIVADFGAGAWDALNVALTETVGLSIGRWVMIVGALLIFVNALLHKNKPEFLAIGIIVAIGSLIDLWMILFLGGWEPSGLIEQLSMFLGGIIVIGIGAAIYLQPKFPLNPIDTLMMGIKKRLNVNIMTAKTIGELIALFLALILKGPIGLGTLIITFAIGPVIQLFFPTFEKLLNKLITSTEKNPEIG</sequence>
<feature type="transmembrane region" description="Helical" evidence="1">
    <location>
        <begin position="145"/>
        <end position="165"/>
    </location>
</feature>
<accession>A0A3D8GPI3</accession>
<reference evidence="2 3" key="1">
    <citation type="submission" date="2018-07" db="EMBL/GenBank/DDBJ databases">
        <title>Bacillus sp. YLB-04 draft genome sequence.</title>
        <authorList>
            <person name="Yu L."/>
            <person name="Tang X."/>
        </authorList>
    </citation>
    <scope>NUCLEOTIDE SEQUENCE [LARGE SCALE GENOMIC DNA]</scope>
    <source>
        <strain evidence="2 3">YLB-04</strain>
    </source>
</reference>
<feature type="transmembrane region" description="Helical" evidence="1">
    <location>
        <begin position="7"/>
        <end position="29"/>
    </location>
</feature>
<keyword evidence="1" id="KW-1133">Transmembrane helix</keyword>
<dbReference type="EMBL" id="QNQT01000007">
    <property type="protein sequence ID" value="RDU36079.1"/>
    <property type="molecule type" value="Genomic_DNA"/>
</dbReference>
<dbReference type="AlphaFoldDB" id="A0A3D8GPI3"/>
<proteinExistence type="predicted"/>
<organism evidence="2 3">
    <name type="scientific">Neobacillus piezotolerans</name>
    <dbReference type="NCBI Taxonomy" id="2259171"/>
    <lineage>
        <taxon>Bacteria</taxon>
        <taxon>Bacillati</taxon>
        <taxon>Bacillota</taxon>
        <taxon>Bacilli</taxon>
        <taxon>Bacillales</taxon>
        <taxon>Bacillaceae</taxon>
        <taxon>Neobacillus</taxon>
    </lineage>
</organism>
<feature type="transmembrane region" description="Helical" evidence="1">
    <location>
        <begin position="49"/>
        <end position="67"/>
    </location>
</feature>
<dbReference type="PANTHER" id="PTHR40078">
    <property type="entry name" value="INTEGRAL MEMBRANE PROTEIN-RELATED"/>
    <property type="match status" value="1"/>
</dbReference>
<evidence type="ECO:0000256" key="1">
    <source>
        <dbReference type="SAM" id="Phobius"/>
    </source>
</evidence>
<comment type="caution">
    <text evidence="2">The sequence shown here is derived from an EMBL/GenBank/DDBJ whole genome shotgun (WGS) entry which is preliminary data.</text>
</comment>
<dbReference type="RefSeq" id="WP_115453007.1">
    <property type="nucleotide sequence ID" value="NZ_QNQT01000007.1"/>
</dbReference>
<feature type="transmembrane region" description="Helical" evidence="1">
    <location>
        <begin position="107"/>
        <end position="125"/>
    </location>
</feature>
<keyword evidence="1" id="KW-0812">Transmembrane</keyword>
<evidence type="ECO:0000313" key="2">
    <source>
        <dbReference type="EMBL" id="RDU36079.1"/>
    </source>
</evidence>
<dbReference type="Proteomes" id="UP000257144">
    <property type="component" value="Unassembled WGS sequence"/>
</dbReference>
<keyword evidence="1" id="KW-0472">Membrane</keyword>
<protein>
    <submittedName>
        <fullName evidence="2">Membrane protein</fullName>
    </submittedName>
</protein>
<name>A0A3D8GPI3_9BACI</name>
<dbReference type="OrthoDB" id="1902994at2"/>
<feature type="transmembrane region" description="Helical" evidence="1">
    <location>
        <begin position="171"/>
        <end position="190"/>
    </location>
</feature>
<dbReference type="PANTHER" id="PTHR40078:SF1">
    <property type="entry name" value="INTEGRAL MEMBRANE PROTEIN"/>
    <property type="match status" value="1"/>
</dbReference>
<dbReference type="InterPro" id="IPR038750">
    <property type="entry name" value="YczE/YyaS-like"/>
</dbReference>
<gene>
    <name evidence="2" type="ORF">DRW41_15970</name>
</gene>
<dbReference type="Pfam" id="PF19700">
    <property type="entry name" value="DUF6198"/>
    <property type="match status" value="1"/>
</dbReference>